<organism evidence="1 2">
    <name type="scientific">Pleurotus eryngii</name>
    <name type="common">Boletus of the steppes</name>
    <dbReference type="NCBI Taxonomy" id="5323"/>
    <lineage>
        <taxon>Eukaryota</taxon>
        <taxon>Fungi</taxon>
        <taxon>Dikarya</taxon>
        <taxon>Basidiomycota</taxon>
        <taxon>Agaricomycotina</taxon>
        <taxon>Agaricomycetes</taxon>
        <taxon>Agaricomycetidae</taxon>
        <taxon>Agaricales</taxon>
        <taxon>Pleurotineae</taxon>
        <taxon>Pleurotaceae</taxon>
        <taxon>Pleurotus</taxon>
    </lineage>
</organism>
<gene>
    <name evidence="1" type="ORF">BDN71DRAFT_1426709</name>
</gene>
<evidence type="ECO:0000313" key="1">
    <source>
        <dbReference type="EMBL" id="KAF9501043.1"/>
    </source>
</evidence>
<proteinExistence type="predicted"/>
<evidence type="ECO:0000313" key="2">
    <source>
        <dbReference type="Proteomes" id="UP000807025"/>
    </source>
</evidence>
<dbReference type="AlphaFoldDB" id="A0A9P6A8G2"/>
<name>A0A9P6A8G2_PLEER</name>
<comment type="caution">
    <text evidence="1">The sequence shown here is derived from an EMBL/GenBank/DDBJ whole genome shotgun (WGS) entry which is preliminary data.</text>
</comment>
<dbReference type="EMBL" id="MU154524">
    <property type="protein sequence ID" value="KAF9501043.1"/>
    <property type="molecule type" value="Genomic_DNA"/>
</dbReference>
<keyword evidence="2" id="KW-1185">Reference proteome</keyword>
<reference evidence="1" key="1">
    <citation type="submission" date="2020-11" db="EMBL/GenBank/DDBJ databases">
        <authorList>
            <consortium name="DOE Joint Genome Institute"/>
            <person name="Ahrendt S."/>
            <person name="Riley R."/>
            <person name="Andreopoulos W."/>
            <person name="Labutti K."/>
            <person name="Pangilinan J."/>
            <person name="Ruiz-Duenas F.J."/>
            <person name="Barrasa J.M."/>
            <person name="Sanchez-Garcia M."/>
            <person name="Camarero S."/>
            <person name="Miyauchi S."/>
            <person name="Serrano A."/>
            <person name="Linde D."/>
            <person name="Babiker R."/>
            <person name="Drula E."/>
            <person name="Ayuso-Fernandez I."/>
            <person name="Pacheco R."/>
            <person name="Padilla G."/>
            <person name="Ferreira P."/>
            <person name="Barriuso J."/>
            <person name="Kellner H."/>
            <person name="Castanera R."/>
            <person name="Alfaro M."/>
            <person name="Ramirez L."/>
            <person name="Pisabarro A.G."/>
            <person name="Kuo A."/>
            <person name="Tritt A."/>
            <person name="Lipzen A."/>
            <person name="He G."/>
            <person name="Yan M."/>
            <person name="Ng V."/>
            <person name="Cullen D."/>
            <person name="Martin F."/>
            <person name="Rosso M.-N."/>
            <person name="Henrissat B."/>
            <person name="Hibbett D."/>
            <person name="Martinez A.T."/>
            <person name="Grigoriev I.V."/>
        </authorList>
    </citation>
    <scope>NUCLEOTIDE SEQUENCE</scope>
    <source>
        <strain evidence="1">ATCC 90797</strain>
    </source>
</reference>
<accession>A0A9P6A8G2</accession>
<dbReference type="Proteomes" id="UP000807025">
    <property type="component" value="Unassembled WGS sequence"/>
</dbReference>
<sequence length="126" mass="14465">MLWLKVTHFYPQRKEWLAKGGGEPMDHQYIVAFKDEDDLMYDTSMENVPRISSHQSYYMVNEPTAIQAPAIQAPYNSHDPLLDQHSNNTGLSKLCNDLHSDVHLVDPTLKVWMQKCTFAGMLIDSL</sequence>
<protein>
    <submittedName>
        <fullName evidence="1">Uncharacterized protein</fullName>
    </submittedName>
</protein>